<sequence>MNMTVEDRCGDTEGDLTNVSNIGNTVWNVSNNISSIDRNVMDNISSIDGNVIDNVCIVEGNVVLGAEVQSLGAEQGDDLDRPVPCPGSEDCALISAQPLALHRTRQLAGTCSSTPPAALK</sequence>
<evidence type="ECO:0000313" key="1">
    <source>
        <dbReference type="EMBL" id="CAI9621906.1"/>
    </source>
</evidence>
<dbReference type="EMBL" id="CATNWA010021240">
    <property type="protein sequence ID" value="CAI9621906.1"/>
    <property type="molecule type" value="Genomic_DNA"/>
</dbReference>
<evidence type="ECO:0000313" key="2">
    <source>
        <dbReference type="Proteomes" id="UP001162483"/>
    </source>
</evidence>
<dbReference type="Proteomes" id="UP001162483">
    <property type="component" value="Unassembled WGS sequence"/>
</dbReference>
<proteinExistence type="predicted"/>
<gene>
    <name evidence="1" type="ORF">SPARVUS_LOCUS16207211</name>
</gene>
<name>A0ABN9HMW3_9NEOB</name>
<accession>A0ABN9HMW3</accession>
<organism evidence="1 2">
    <name type="scientific">Staurois parvus</name>
    <dbReference type="NCBI Taxonomy" id="386267"/>
    <lineage>
        <taxon>Eukaryota</taxon>
        <taxon>Metazoa</taxon>
        <taxon>Chordata</taxon>
        <taxon>Craniata</taxon>
        <taxon>Vertebrata</taxon>
        <taxon>Euteleostomi</taxon>
        <taxon>Amphibia</taxon>
        <taxon>Batrachia</taxon>
        <taxon>Anura</taxon>
        <taxon>Neobatrachia</taxon>
        <taxon>Ranoidea</taxon>
        <taxon>Ranidae</taxon>
        <taxon>Staurois</taxon>
    </lineage>
</organism>
<comment type="caution">
    <text evidence="1">The sequence shown here is derived from an EMBL/GenBank/DDBJ whole genome shotgun (WGS) entry which is preliminary data.</text>
</comment>
<keyword evidence="2" id="KW-1185">Reference proteome</keyword>
<feature type="non-terminal residue" evidence="1">
    <location>
        <position position="120"/>
    </location>
</feature>
<reference evidence="1" key="1">
    <citation type="submission" date="2023-05" db="EMBL/GenBank/DDBJ databases">
        <authorList>
            <person name="Stuckert A."/>
        </authorList>
    </citation>
    <scope>NUCLEOTIDE SEQUENCE</scope>
</reference>
<protein>
    <submittedName>
        <fullName evidence="1">Uncharacterized protein</fullName>
    </submittedName>
</protein>